<organism evidence="2 3">
    <name type="scientific">Romanomermis culicivorax</name>
    <name type="common">Nematode worm</name>
    <dbReference type="NCBI Taxonomy" id="13658"/>
    <lineage>
        <taxon>Eukaryota</taxon>
        <taxon>Metazoa</taxon>
        <taxon>Ecdysozoa</taxon>
        <taxon>Nematoda</taxon>
        <taxon>Enoplea</taxon>
        <taxon>Dorylaimia</taxon>
        <taxon>Mermithida</taxon>
        <taxon>Mermithoidea</taxon>
        <taxon>Mermithidae</taxon>
        <taxon>Romanomermis</taxon>
    </lineage>
</organism>
<reference evidence="3" key="1">
    <citation type="submission" date="2022-11" db="UniProtKB">
        <authorList>
            <consortium name="WormBaseParasite"/>
        </authorList>
    </citation>
    <scope>IDENTIFICATION</scope>
</reference>
<feature type="region of interest" description="Disordered" evidence="1">
    <location>
        <begin position="76"/>
        <end position="116"/>
    </location>
</feature>
<proteinExistence type="predicted"/>
<evidence type="ECO:0000313" key="3">
    <source>
        <dbReference type="WBParaSite" id="nRc.2.0.1.t42331-RA"/>
    </source>
</evidence>
<dbReference type="GO" id="GO:0003676">
    <property type="term" value="F:nucleic acid binding"/>
    <property type="evidence" value="ECO:0007669"/>
    <property type="project" value="InterPro"/>
</dbReference>
<feature type="region of interest" description="Disordered" evidence="1">
    <location>
        <begin position="1"/>
        <end position="30"/>
    </location>
</feature>
<name>A0A915KXV7_ROMCU</name>
<dbReference type="AlphaFoldDB" id="A0A915KXV7"/>
<sequence length="116" mass="13351">MQDGARPHQPQQFPNRLMGGGLRNMSWPPQSPDLTPCDLFHHELKNRIIQTFEEVTVEMREKVLLEYRQCLHKMIENDGPSEPERTNGAQCCKPRTPKYTLKGSGAHKHSNEIDCL</sequence>
<dbReference type="Proteomes" id="UP000887565">
    <property type="component" value="Unplaced"/>
</dbReference>
<accession>A0A915KXV7</accession>
<dbReference type="InterPro" id="IPR036397">
    <property type="entry name" value="RNaseH_sf"/>
</dbReference>
<dbReference type="Gene3D" id="3.30.420.10">
    <property type="entry name" value="Ribonuclease H-like superfamily/Ribonuclease H"/>
    <property type="match status" value="1"/>
</dbReference>
<keyword evidence="2" id="KW-1185">Reference proteome</keyword>
<evidence type="ECO:0000256" key="1">
    <source>
        <dbReference type="SAM" id="MobiDB-lite"/>
    </source>
</evidence>
<dbReference type="WBParaSite" id="nRc.2.0.1.t42331-RA">
    <property type="protein sequence ID" value="nRc.2.0.1.t42331-RA"/>
    <property type="gene ID" value="nRc.2.0.1.g42331"/>
</dbReference>
<protein>
    <submittedName>
        <fullName evidence="3">Uncharacterized protein</fullName>
    </submittedName>
</protein>
<evidence type="ECO:0000313" key="2">
    <source>
        <dbReference type="Proteomes" id="UP000887565"/>
    </source>
</evidence>